<dbReference type="Proteomes" id="UP000233727">
    <property type="component" value="Unassembled WGS sequence"/>
</dbReference>
<reference evidence="1 2" key="1">
    <citation type="submission" date="2017-10" db="EMBL/GenBank/DDBJ databases">
        <title>Bifidobacterium genomics.</title>
        <authorList>
            <person name="Lugli G.A."/>
            <person name="Milani C."/>
            <person name="Mancabelli L."/>
        </authorList>
    </citation>
    <scope>NUCLEOTIDE SEQUENCE [LARGE SCALE GENOMIC DNA]</scope>
    <source>
        <strain evidence="1 2">1542B</strain>
    </source>
</reference>
<evidence type="ECO:0000313" key="2">
    <source>
        <dbReference type="Proteomes" id="UP000233727"/>
    </source>
</evidence>
<gene>
    <name evidence="1" type="ORF">CQR47_1772</name>
</gene>
<accession>A0A2N3QE71</accession>
<proteinExistence type="predicted"/>
<dbReference type="EMBL" id="PCGY01000024">
    <property type="protein sequence ID" value="PKU88423.1"/>
    <property type="molecule type" value="Genomic_DNA"/>
</dbReference>
<protein>
    <submittedName>
        <fullName evidence="1">Uncharacterized protein</fullName>
    </submittedName>
</protein>
<name>A0A2N3QE71_9BIFI</name>
<sequence length="246" mass="27694">MESAKPAYICQPTDPTLFVVAPALRHRAPLSDQDGRTIRLRDYAHRPGRVGDLVGEHRQGDHDTTVVIRDIEDQRDTRWKDIMMGTLVHVAGGLVGRDTRHDASAVLCGPSVHEPFDLQTDTPMPALGHDRDPLDQAAVSFDGMCCLVRPDVPEPLGILCVWHDARASYQAVLAPRPYKRRPEQIVRVRRGLWDRFVPAVGDLFGQQAPDHVCLHLIRRRDNPKPDLVYVPLGRSTEQILHAFRQP</sequence>
<dbReference type="AlphaFoldDB" id="A0A2N3QE71"/>
<comment type="caution">
    <text evidence="1">The sequence shown here is derived from an EMBL/GenBank/DDBJ whole genome shotgun (WGS) entry which is preliminary data.</text>
</comment>
<organism evidence="1 2">
    <name type="scientific">Bifidobacterium thermophilum</name>
    <dbReference type="NCBI Taxonomy" id="33905"/>
    <lineage>
        <taxon>Bacteria</taxon>
        <taxon>Bacillati</taxon>
        <taxon>Actinomycetota</taxon>
        <taxon>Actinomycetes</taxon>
        <taxon>Bifidobacteriales</taxon>
        <taxon>Bifidobacteriaceae</taxon>
        <taxon>Bifidobacterium</taxon>
    </lineage>
</organism>
<evidence type="ECO:0000313" key="1">
    <source>
        <dbReference type="EMBL" id="PKU88423.1"/>
    </source>
</evidence>